<evidence type="ECO:0000256" key="3">
    <source>
        <dbReference type="ARBA" id="ARBA00022777"/>
    </source>
</evidence>
<reference evidence="4 5" key="1">
    <citation type="submission" date="2023-10" db="EMBL/GenBank/DDBJ databases">
        <title>Chromosome-scale genome assembly provides insights into flower coloration mechanisms of Canna indica.</title>
        <authorList>
            <person name="Li C."/>
        </authorList>
    </citation>
    <scope>NUCLEOTIDE SEQUENCE [LARGE SCALE GENOMIC DNA]</scope>
    <source>
        <tissue evidence="4">Flower</tissue>
    </source>
</reference>
<evidence type="ECO:0000313" key="4">
    <source>
        <dbReference type="EMBL" id="WOL03793.1"/>
    </source>
</evidence>
<dbReference type="GO" id="GO:0046167">
    <property type="term" value="P:glycerol-3-phosphate biosynthetic process"/>
    <property type="evidence" value="ECO:0007669"/>
    <property type="project" value="TreeGrafter"/>
</dbReference>
<comment type="similarity">
    <text evidence="1">Belongs to the FGGY kinase family.</text>
</comment>
<accession>A0AAQ3QC75</accession>
<dbReference type="Gene3D" id="3.30.420.40">
    <property type="match status" value="1"/>
</dbReference>
<dbReference type="PANTHER" id="PTHR10196">
    <property type="entry name" value="SUGAR KINASE"/>
    <property type="match status" value="1"/>
</dbReference>
<dbReference type="InterPro" id="IPR043129">
    <property type="entry name" value="ATPase_NBD"/>
</dbReference>
<sequence length="119" mass="13623">MHDRGRFLESLWVLRRTYMAPFPTLKINRVLDILRSSGHVNPVCPNPNSVPPSKEPRGWTTLVWSHSTGLPLYNAIVWMDEHTTAICYCLIDQFHGARDHFIPTCGLSINTYFSAIKLL</sequence>
<dbReference type="GO" id="GO:0006071">
    <property type="term" value="P:glycerol metabolic process"/>
    <property type="evidence" value="ECO:0007669"/>
    <property type="project" value="TreeGrafter"/>
</dbReference>
<dbReference type="GO" id="GO:0006641">
    <property type="term" value="P:triglyceride metabolic process"/>
    <property type="evidence" value="ECO:0007669"/>
    <property type="project" value="TreeGrafter"/>
</dbReference>
<evidence type="ECO:0000313" key="5">
    <source>
        <dbReference type="Proteomes" id="UP001327560"/>
    </source>
</evidence>
<evidence type="ECO:0000256" key="2">
    <source>
        <dbReference type="ARBA" id="ARBA00022679"/>
    </source>
</evidence>
<name>A0AAQ3QC75_9LILI</name>
<dbReference type="Proteomes" id="UP001327560">
    <property type="component" value="Chromosome 4"/>
</dbReference>
<dbReference type="PANTHER" id="PTHR10196:SF69">
    <property type="entry name" value="GLYCEROL KINASE"/>
    <property type="match status" value="1"/>
</dbReference>
<gene>
    <name evidence="4" type="ORF">Cni_G12513</name>
</gene>
<organism evidence="4 5">
    <name type="scientific">Canna indica</name>
    <name type="common">Indian-shot</name>
    <dbReference type="NCBI Taxonomy" id="4628"/>
    <lineage>
        <taxon>Eukaryota</taxon>
        <taxon>Viridiplantae</taxon>
        <taxon>Streptophyta</taxon>
        <taxon>Embryophyta</taxon>
        <taxon>Tracheophyta</taxon>
        <taxon>Spermatophyta</taxon>
        <taxon>Magnoliopsida</taxon>
        <taxon>Liliopsida</taxon>
        <taxon>Zingiberales</taxon>
        <taxon>Cannaceae</taxon>
        <taxon>Canna</taxon>
    </lineage>
</organism>
<proteinExistence type="inferred from homology"/>
<dbReference type="SUPFAM" id="SSF53067">
    <property type="entry name" value="Actin-like ATPase domain"/>
    <property type="match status" value="1"/>
</dbReference>
<dbReference type="AlphaFoldDB" id="A0AAQ3QC75"/>
<evidence type="ECO:0000256" key="1">
    <source>
        <dbReference type="ARBA" id="ARBA00009156"/>
    </source>
</evidence>
<protein>
    <submittedName>
        <fullName evidence="4">Uncharacterized protein</fullName>
    </submittedName>
</protein>
<dbReference type="EMBL" id="CP136893">
    <property type="protein sequence ID" value="WOL03793.1"/>
    <property type="molecule type" value="Genomic_DNA"/>
</dbReference>
<keyword evidence="5" id="KW-1185">Reference proteome</keyword>
<dbReference type="GO" id="GO:0005739">
    <property type="term" value="C:mitochondrion"/>
    <property type="evidence" value="ECO:0007669"/>
    <property type="project" value="TreeGrafter"/>
</dbReference>
<keyword evidence="2" id="KW-0808">Transferase</keyword>
<keyword evidence="3" id="KW-0418">Kinase</keyword>
<dbReference type="GO" id="GO:0004370">
    <property type="term" value="F:glycerol kinase activity"/>
    <property type="evidence" value="ECO:0007669"/>
    <property type="project" value="TreeGrafter"/>
</dbReference>